<sequence length="449" mass="50882">MFRKIFSRSVHCLSCGSKFHRIQYGPGFQNPTKNPSYPSFAEAQEKSFQELLSNLSEEQKRAVGFKNLDVPIHEVPARILERDFKKRSKQEREFLQCRWCIDAMQGREYPVVVPKVDVIGEIPNGYQIVHVIDAMDFPMTVCKDIVLKYGPRVVFAITRCDLLADHHNKLGKLKNYMMEEVFDKMKVDPRNVHLLSAKRNWNLEKFAECLKDGNALVGKTGSGKTTLAVALSGSILPYPTWELPFTTQRADEYKTKPEFRSKLILDLPSLPESTNKGKGIYGLIRPKFMRKIVAGQPMTKLGNKYSRPSIVAKPGQSISIGGMVGFELLKAKPGQAIHVWPIIGGFSAILGRKVSSIEKIYQLNTSPTPQHDQWNILDSPKESEPLQHQMSFQIQRNQVGQSVVVRGLGMLQAKLYGNMSEPYNINVHTLPGVELGLRTELLEWFRLKN</sequence>
<comment type="caution">
    <text evidence="5">The sequence shown here is derived from an EMBL/GenBank/DDBJ whole genome shotgun (WGS) entry which is preliminary data.</text>
</comment>
<dbReference type="STRING" id="45607.A0A2T0FFN0"/>
<dbReference type="OrthoDB" id="1696305at2759"/>
<feature type="domain" description="G" evidence="4">
    <location>
        <begin position="215"/>
        <end position="278"/>
    </location>
</feature>
<dbReference type="GO" id="GO:0005525">
    <property type="term" value="F:GTP binding"/>
    <property type="evidence" value="ECO:0007669"/>
    <property type="project" value="InterPro"/>
</dbReference>
<gene>
    <name evidence="5" type="ORF">B9G98_01379</name>
</gene>
<protein>
    <recommendedName>
        <fullName evidence="1">Genetic interactor of prohibitins 3, mitochondrial</fullName>
    </recommendedName>
    <alternativeName>
        <fullName evidence="3">Found in mitochondrial proteome protein 38</fullName>
    </alternativeName>
</protein>
<organism evidence="5 6">
    <name type="scientific">Wickerhamiella sorbophila</name>
    <dbReference type="NCBI Taxonomy" id="45607"/>
    <lineage>
        <taxon>Eukaryota</taxon>
        <taxon>Fungi</taxon>
        <taxon>Dikarya</taxon>
        <taxon>Ascomycota</taxon>
        <taxon>Saccharomycotina</taxon>
        <taxon>Dipodascomycetes</taxon>
        <taxon>Dipodascales</taxon>
        <taxon>Trichomonascaceae</taxon>
        <taxon>Wickerhamiella</taxon>
    </lineage>
</organism>
<dbReference type="InterPro" id="IPR027417">
    <property type="entry name" value="P-loop_NTPase"/>
</dbReference>
<proteinExistence type="predicted"/>
<dbReference type="Proteomes" id="UP000238350">
    <property type="component" value="Unassembled WGS sequence"/>
</dbReference>
<dbReference type="GeneID" id="36515128"/>
<dbReference type="Pfam" id="PF01926">
    <property type="entry name" value="MMR_HSR1"/>
    <property type="match status" value="1"/>
</dbReference>
<dbReference type="InterPro" id="IPR050896">
    <property type="entry name" value="Mito_lipid_metab_GTPase"/>
</dbReference>
<evidence type="ECO:0000256" key="3">
    <source>
        <dbReference type="ARBA" id="ARBA00031834"/>
    </source>
</evidence>
<dbReference type="SUPFAM" id="SSF52540">
    <property type="entry name" value="P-loop containing nucleoside triphosphate hydrolases"/>
    <property type="match status" value="1"/>
</dbReference>
<dbReference type="PANTHER" id="PTHR46434:SF1">
    <property type="entry name" value="GENETIC INTERACTOR OF PROHIBITINS 3, MITOCHONDRIAL"/>
    <property type="match status" value="1"/>
</dbReference>
<dbReference type="InterPro" id="IPR006073">
    <property type="entry name" value="GTP-bd"/>
</dbReference>
<evidence type="ECO:0000313" key="6">
    <source>
        <dbReference type="Proteomes" id="UP000238350"/>
    </source>
</evidence>
<evidence type="ECO:0000259" key="4">
    <source>
        <dbReference type="Pfam" id="PF01926"/>
    </source>
</evidence>
<dbReference type="RefSeq" id="XP_024663705.1">
    <property type="nucleotide sequence ID" value="XM_024807937.1"/>
</dbReference>
<dbReference type="Gene3D" id="3.40.50.300">
    <property type="entry name" value="P-loop containing nucleotide triphosphate hydrolases"/>
    <property type="match status" value="1"/>
</dbReference>
<evidence type="ECO:0000256" key="2">
    <source>
        <dbReference type="ARBA" id="ARBA00022946"/>
    </source>
</evidence>
<name>A0A2T0FFN0_9ASCO</name>
<reference evidence="5 6" key="1">
    <citation type="submission" date="2017-04" db="EMBL/GenBank/DDBJ databases">
        <title>Genome sequencing of [Candida] sorbophila.</title>
        <authorList>
            <person name="Ahn J.O."/>
        </authorList>
    </citation>
    <scope>NUCLEOTIDE SEQUENCE [LARGE SCALE GENOMIC DNA]</scope>
    <source>
        <strain evidence="5 6">DS02</strain>
    </source>
</reference>
<evidence type="ECO:0000313" key="5">
    <source>
        <dbReference type="EMBL" id="PRT53759.1"/>
    </source>
</evidence>
<keyword evidence="6" id="KW-1185">Reference proteome</keyword>
<keyword evidence="2" id="KW-0809">Transit peptide</keyword>
<dbReference type="PANTHER" id="PTHR46434">
    <property type="entry name" value="GENETIC INTERACTOR OF PROHIBITINS 3, MITOCHONDRIAL"/>
    <property type="match status" value="1"/>
</dbReference>
<accession>A0A2T0FFN0</accession>
<dbReference type="EMBL" id="NDIQ01000001">
    <property type="protein sequence ID" value="PRT53759.1"/>
    <property type="molecule type" value="Genomic_DNA"/>
</dbReference>
<dbReference type="GO" id="GO:0005739">
    <property type="term" value="C:mitochondrion"/>
    <property type="evidence" value="ECO:0007669"/>
    <property type="project" value="TreeGrafter"/>
</dbReference>
<dbReference type="AlphaFoldDB" id="A0A2T0FFN0"/>
<evidence type="ECO:0000256" key="1">
    <source>
        <dbReference type="ARBA" id="ARBA00018901"/>
    </source>
</evidence>